<dbReference type="AlphaFoldDB" id="A0A7J0A163"/>
<dbReference type="InterPro" id="IPR001173">
    <property type="entry name" value="Glyco_trans_2-like"/>
</dbReference>
<dbReference type="Proteomes" id="UP000298073">
    <property type="component" value="Unassembled WGS sequence"/>
</dbReference>
<accession>A0A7J0A163</accession>
<feature type="domain" description="Glycosyltransferase 2-like" evidence="3">
    <location>
        <begin position="4"/>
        <end position="126"/>
    </location>
</feature>
<comment type="caution">
    <text evidence="4">The sequence shown here is derived from an EMBL/GenBank/DDBJ whole genome shotgun (WGS) entry which is preliminary data.</text>
</comment>
<dbReference type="PANTHER" id="PTHR22916">
    <property type="entry name" value="GLYCOSYLTRANSFERASE"/>
    <property type="match status" value="1"/>
</dbReference>
<evidence type="ECO:0000256" key="1">
    <source>
        <dbReference type="ARBA" id="ARBA00022676"/>
    </source>
</evidence>
<dbReference type="PANTHER" id="PTHR22916:SF51">
    <property type="entry name" value="GLYCOSYLTRANSFERASE EPSH-RELATED"/>
    <property type="match status" value="1"/>
</dbReference>
<evidence type="ECO:0000313" key="5">
    <source>
        <dbReference type="EMBL" id="TFU49923.1"/>
    </source>
</evidence>
<dbReference type="Proteomes" id="UP000491181">
    <property type="component" value="Unassembled WGS sequence"/>
</dbReference>
<dbReference type="CDD" id="cd00761">
    <property type="entry name" value="Glyco_tranf_GTA_type"/>
    <property type="match status" value="1"/>
</dbReference>
<proteinExistence type="predicted"/>
<dbReference type="Pfam" id="PF00535">
    <property type="entry name" value="Glycos_transf_2"/>
    <property type="match status" value="1"/>
</dbReference>
<dbReference type="Gene3D" id="3.90.550.10">
    <property type="entry name" value="Spore Coat Polysaccharide Biosynthesis Protein SpsA, Chain A"/>
    <property type="match status" value="1"/>
</dbReference>
<evidence type="ECO:0000313" key="4">
    <source>
        <dbReference type="EMBL" id="GFH86098.1"/>
    </source>
</evidence>
<dbReference type="EMBL" id="BLLS01000029">
    <property type="protein sequence ID" value="GFH86098.1"/>
    <property type="molecule type" value="Genomic_DNA"/>
</dbReference>
<evidence type="ECO:0000313" key="6">
    <source>
        <dbReference type="Proteomes" id="UP000298073"/>
    </source>
</evidence>
<dbReference type="SUPFAM" id="SSF53448">
    <property type="entry name" value="Nucleotide-diphospho-sugar transferases"/>
    <property type="match status" value="1"/>
</dbReference>
<dbReference type="EMBL" id="SPPV01000015">
    <property type="protein sequence ID" value="TFU49923.1"/>
    <property type="molecule type" value="Genomic_DNA"/>
</dbReference>
<reference evidence="4 7" key="2">
    <citation type="journal article" date="2020" name="Microbiome">
        <title>Single-cell genomics of uncultured bacteria reveals dietary fiber responders in the mouse gut microbiota.</title>
        <authorList>
            <person name="Chijiiwa R."/>
            <person name="Hosokawa M."/>
            <person name="Kogawa M."/>
            <person name="Nishikawa Y."/>
            <person name="Ide K."/>
            <person name="Sakanashi C."/>
            <person name="Takahashi K."/>
            <person name="Takeyama H."/>
        </authorList>
    </citation>
    <scope>NUCLEOTIDE SEQUENCE [LARGE SCALE GENOMIC DNA]</scope>
    <source>
        <strain evidence="4">IMSAGC_001</strain>
    </source>
</reference>
<gene>
    <name evidence="4" type="primary">epsJ_3</name>
    <name evidence="5" type="ORF">E4T97_08740</name>
    <name evidence="4" type="ORF">IMSAGC001_01504</name>
</gene>
<protein>
    <submittedName>
        <fullName evidence="4 5">Glycosyltransferase</fullName>
        <ecNumber evidence="4">2.4.-.-</ecNumber>
    </submittedName>
</protein>
<dbReference type="InterPro" id="IPR029044">
    <property type="entry name" value="Nucleotide-diphossugar_trans"/>
</dbReference>
<dbReference type="RefSeq" id="WP_135037405.1">
    <property type="nucleotide sequence ID" value="NZ_BLLS01000029.1"/>
</dbReference>
<name>A0A7J0A163_9BACE</name>
<sequence length="323" mass="36883">MKFSVILPVYNVEAYLVECVESILQQTYKDYELILVDDGSKDASPDICDEYAKKDDRIKVVHQANAGLSMARNNGLAVASGDYVMFIDSDDFITSNDFLQKLADKTVNGVDLVFFKYSRFIDGSKTLCNCSFSYQSAMSETTMSGKLQKLVDADAFYGMAWIKAVRRAVLTDNNILFEKGLLGEDTEWNYHLLMKTKSVEFIDESFLAYRQREGSISHSLKLKNLTDFIYVITKWAEPIKQLKDIVLKQALLGSLAKYYSNLLVVYMRVTDKEKVALKKSLKELSWLLEYSSSKRPKMVAKVYCLLGFDMTILMLNILDKVRK</sequence>
<evidence type="ECO:0000259" key="3">
    <source>
        <dbReference type="Pfam" id="PF00535"/>
    </source>
</evidence>
<reference evidence="5 6" key="1">
    <citation type="submission" date="2019-03" db="EMBL/GenBank/DDBJ databases">
        <title>Diversity of the mouse oral microbiome.</title>
        <authorList>
            <person name="Joseph S."/>
            <person name="Aduse-Opoku J."/>
            <person name="Curtis M."/>
            <person name="Wade W."/>
            <person name="Hashim A."/>
        </authorList>
    </citation>
    <scope>NUCLEOTIDE SEQUENCE [LARGE SCALE GENOMIC DNA]</scope>
    <source>
        <strain evidence="5 6">P2318</strain>
    </source>
</reference>
<dbReference type="EC" id="2.4.-.-" evidence="4"/>
<evidence type="ECO:0000256" key="2">
    <source>
        <dbReference type="ARBA" id="ARBA00022679"/>
    </source>
</evidence>
<keyword evidence="2 4" id="KW-0808">Transferase</keyword>
<evidence type="ECO:0000313" key="7">
    <source>
        <dbReference type="Proteomes" id="UP000491181"/>
    </source>
</evidence>
<keyword evidence="1 4" id="KW-0328">Glycosyltransferase</keyword>
<dbReference type="GO" id="GO:0016758">
    <property type="term" value="F:hexosyltransferase activity"/>
    <property type="evidence" value="ECO:0007669"/>
    <property type="project" value="UniProtKB-ARBA"/>
</dbReference>
<dbReference type="OrthoDB" id="396512at2"/>
<organism evidence="4 7">
    <name type="scientific">Bacteroides acidifaciens</name>
    <dbReference type="NCBI Taxonomy" id="85831"/>
    <lineage>
        <taxon>Bacteria</taxon>
        <taxon>Pseudomonadati</taxon>
        <taxon>Bacteroidota</taxon>
        <taxon>Bacteroidia</taxon>
        <taxon>Bacteroidales</taxon>
        <taxon>Bacteroidaceae</taxon>
        <taxon>Bacteroides</taxon>
    </lineage>
</organism>